<feature type="non-terminal residue" evidence="1">
    <location>
        <position position="84"/>
    </location>
</feature>
<dbReference type="EMBL" id="LBXZ01000010">
    <property type="protein sequence ID" value="KKR40105.1"/>
    <property type="molecule type" value="Genomic_DNA"/>
</dbReference>
<protein>
    <submittedName>
        <fullName evidence="1">Uncharacterized protein</fullName>
    </submittedName>
</protein>
<proteinExistence type="predicted"/>
<name>A0A0G0SZ54_9BACT</name>
<evidence type="ECO:0000313" key="1">
    <source>
        <dbReference type="EMBL" id="KKR40105.1"/>
    </source>
</evidence>
<gene>
    <name evidence="1" type="ORF">UT75_C0010G0044</name>
</gene>
<reference evidence="1 2" key="1">
    <citation type="journal article" date="2015" name="Nature">
        <title>rRNA introns, odd ribosomes, and small enigmatic genomes across a large radiation of phyla.</title>
        <authorList>
            <person name="Brown C.T."/>
            <person name="Hug L.A."/>
            <person name="Thomas B.C."/>
            <person name="Sharon I."/>
            <person name="Castelle C.J."/>
            <person name="Singh A."/>
            <person name="Wilkins M.J."/>
            <person name="Williams K.H."/>
            <person name="Banfield J.F."/>
        </authorList>
    </citation>
    <scope>NUCLEOTIDE SEQUENCE [LARGE SCALE GENOMIC DNA]</scope>
</reference>
<dbReference type="AlphaFoldDB" id="A0A0G0SZ54"/>
<accession>A0A0G0SZ54</accession>
<dbReference type="Proteomes" id="UP000034072">
    <property type="component" value="Unassembled WGS sequence"/>
</dbReference>
<organism evidence="1 2">
    <name type="scientific">Candidatus Yanofskybacteria bacterium GW2011_GWE2_40_11</name>
    <dbReference type="NCBI Taxonomy" id="1619033"/>
    <lineage>
        <taxon>Bacteria</taxon>
        <taxon>Candidatus Yanofskyibacteriota</taxon>
    </lineage>
</organism>
<comment type="caution">
    <text evidence="1">The sequence shown here is derived from an EMBL/GenBank/DDBJ whole genome shotgun (WGS) entry which is preliminary data.</text>
</comment>
<evidence type="ECO:0000313" key="2">
    <source>
        <dbReference type="Proteomes" id="UP000034072"/>
    </source>
</evidence>
<sequence length="84" mass="9643">MIIARLFGGLGNQLFIFAFGYALSKELNQKLILDVKSGFKNDSIYNRKYILNYLKIDTRIASNRLSHRAGLIPRKILKNNELIS</sequence>